<feature type="domain" description="DUF8157" evidence="1">
    <location>
        <begin position="4"/>
        <end position="55"/>
    </location>
</feature>
<proteinExistence type="predicted"/>
<organism evidence="3 4">
    <name type="scientific">Halohasta litorea</name>
    <dbReference type="NCBI Taxonomy" id="869891"/>
    <lineage>
        <taxon>Archaea</taxon>
        <taxon>Methanobacteriati</taxon>
        <taxon>Methanobacteriota</taxon>
        <taxon>Stenosarchaea group</taxon>
        <taxon>Halobacteria</taxon>
        <taxon>Halobacteriales</taxon>
        <taxon>Haloferacaceae</taxon>
        <taxon>Halohasta</taxon>
    </lineage>
</organism>
<dbReference type="Pfam" id="PF26487">
    <property type="entry name" value="DUF8157_C"/>
    <property type="match status" value="1"/>
</dbReference>
<comment type="caution">
    <text evidence="3">The sequence shown here is derived from an EMBL/GenBank/DDBJ whole genome shotgun (WGS) entry which is preliminary data.</text>
</comment>
<evidence type="ECO:0000313" key="3">
    <source>
        <dbReference type="EMBL" id="MFD1640817.1"/>
    </source>
</evidence>
<dbReference type="RefSeq" id="WP_256394513.1">
    <property type="nucleotide sequence ID" value="NZ_JANHDJ010000001.1"/>
</dbReference>
<evidence type="ECO:0000313" key="4">
    <source>
        <dbReference type="Proteomes" id="UP001597052"/>
    </source>
</evidence>
<dbReference type="CDD" id="cd02440">
    <property type="entry name" value="AdoMet_MTases"/>
    <property type="match status" value="1"/>
</dbReference>
<name>A0ABD6D428_9EURY</name>
<dbReference type="AlphaFoldDB" id="A0ABD6D428"/>
<reference evidence="3 4" key="1">
    <citation type="journal article" date="2019" name="Int. J. Syst. Evol. Microbiol.">
        <title>The Global Catalogue of Microorganisms (GCM) 10K type strain sequencing project: providing services to taxonomists for standard genome sequencing and annotation.</title>
        <authorList>
            <consortium name="The Broad Institute Genomics Platform"/>
            <consortium name="The Broad Institute Genome Sequencing Center for Infectious Disease"/>
            <person name="Wu L."/>
            <person name="Ma J."/>
        </authorList>
    </citation>
    <scope>NUCLEOTIDE SEQUENCE [LARGE SCALE GENOMIC DNA]</scope>
    <source>
        <strain evidence="3 4">CGMCC 1.10593</strain>
    </source>
</reference>
<dbReference type="Gene3D" id="3.40.50.150">
    <property type="entry name" value="Vaccinia Virus protein VP39"/>
    <property type="match status" value="1"/>
</dbReference>
<feature type="domain" description="DUF8157" evidence="2">
    <location>
        <begin position="392"/>
        <end position="484"/>
    </location>
</feature>
<dbReference type="InterPro" id="IPR058959">
    <property type="entry name" value="DUF8157_C"/>
</dbReference>
<dbReference type="InterPro" id="IPR058470">
    <property type="entry name" value="DUF8157_N"/>
</dbReference>
<dbReference type="Pfam" id="PF13489">
    <property type="entry name" value="Methyltransf_23"/>
    <property type="match status" value="1"/>
</dbReference>
<evidence type="ECO:0000259" key="2">
    <source>
        <dbReference type="Pfam" id="PF26487"/>
    </source>
</evidence>
<protein>
    <submittedName>
        <fullName evidence="3">Small ribosomal subunit Rsm22 family protein</fullName>
    </submittedName>
</protein>
<keyword evidence="4" id="KW-1185">Reference proteome</keyword>
<dbReference type="SUPFAM" id="SSF53335">
    <property type="entry name" value="S-adenosyl-L-methionine-dependent methyltransferases"/>
    <property type="match status" value="1"/>
</dbReference>
<evidence type="ECO:0000259" key="1">
    <source>
        <dbReference type="Pfam" id="PF26486"/>
    </source>
</evidence>
<accession>A0ABD6D428</accession>
<dbReference type="InterPro" id="IPR029063">
    <property type="entry name" value="SAM-dependent_MTases_sf"/>
</dbReference>
<sequence>MIDRQSVRDNAKYLQSVRPIDPEEICEYIDGQPHPAVVKQTLREEAFDLGLVEREDGTFVPIDDEPVDYRQWAPEAFPESYGFALEDQLVERYGANWHRGESGATLRERITGLKEDYFAGADVEYDETAALGYAIYHLPDYYAAVGYVLETLTERGLLDRTLRVLDVGAGSGGPALGLHDYLFKTAEGDETALDPEAALVDYHAVEPSASADVLESMLGETARNFRSTIHRSTIEAYLDDSPTESFDLICFGNVLSELDDPAAVVEASLDLLADDGTVLALEPADLETATGLREIERAVAPPDSDVTIYAPTLRLWEGKAPDDRGWSFDVREDIAVPPFQHRLEEGQSADDGETAQDAFINVDVQFAYSLLRTDGERRYPFRASRKRHAPLSTMEEHVTERINLLAVKLSHNLSDGGNPLFLVGDGSQQVDHYAVLTNESGLNRDLQAASYGAVLEFENVLALWNDDEEAYNLVVDAETVVDAVSGY</sequence>
<dbReference type="Proteomes" id="UP001597052">
    <property type="component" value="Unassembled WGS sequence"/>
</dbReference>
<gene>
    <name evidence="3" type="ORF">ACFSBW_02850</name>
</gene>
<dbReference type="EMBL" id="JBHUDM010000001">
    <property type="protein sequence ID" value="MFD1640817.1"/>
    <property type="molecule type" value="Genomic_DNA"/>
</dbReference>
<dbReference type="Pfam" id="PF26486">
    <property type="entry name" value="DUF8157"/>
    <property type="match status" value="1"/>
</dbReference>